<dbReference type="STRING" id="9643.ENSUAMP00000035295"/>
<dbReference type="AlphaFoldDB" id="A0A452SRG4"/>
<dbReference type="OMA" id="YIMEHID"/>
<evidence type="ECO:0000313" key="2">
    <source>
        <dbReference type="Ensembl" id="ENSUAMP00000035295.1"/>
    </source>
</evidence>
<accession>A0A452SRG4</accession>
<organism evidence="2 3">
    <name type="scientific">Ursus americanus</name>
    <name type="common">American black bear</name>
    <name type="synonym">Euarctos americanus</name>
    <dbReference type="NCBI Taxonomy" id="9643"/>
    <lineage>
        <taxon>Eukaryota</taxon>
        <taxon>Metazoa</taxon>
        <taxon>Chordata</taxon>
        <taxon>Craniata</taxon>
        <taxon>Vertebrata</taxon>
        <taxon>Euteleostomi</taxon>
        <taxon>Mammalia</taxon>
        <taxon>Eutheria</taxon>
        <taxon>Laurasiatheria</taxon>
        <taxon>Carnivora</taxon>
        <taxon>Caniformia</taxon>
        <taxon>Ursidae</taxon>
        <taxon>Ursus</taxon>
    </lineage>
</organism>
<dbReference type="SUPFAM" id="SSF81383">
    <property type="entry name" value="F-box domain"/>
    <property type="match status" value="1"/>
</dbReference>
<feature type="domain" description="F-box" evidence="1">
    <location>
        <begin position="27"/>
        <end position="73"/>
    </location>
</feature>
<dbReference type="Gene3D" id="1.20.1280.50">
    <property type="match status" value="1"/>
</dbReference>
<reference evidence="2" key="2">
    <citation type="submission" date="2025-08" db="UniProtKB">
        <authorList>
            <consortium name="Ensembl"/>
        </authorList>
    </citation>
    <scope>IDENTIFICATION</scope>
</reference>
<dbReference type="CDD" id="cd22093">
    <property type="entry name" value="F-box_FBXO15"/>
    <property type="match status" value="1"/>
</dbReference>
<dbReference type="InterPro" id="IPR036047">
    <property type="entry name" value="F-box-like_dom_sf"/>
</dbReference>
<dbReference type="Ensembl" id="ENSUAMT00000039285.1">
    <property type="protein sequence ID" value="ENSUAMP00000035295.1"/>
    <property type="gene ID" value="ENSUAMG00000026789.1"/>
</dbReference>
<dbReference type="GO" id="GO:0019005">
    <property type="term" value="C:SCF ubiquitin ligase complex"/>
    <property type="evidence" value="ECO:0007669"/>
    <property type="project" value="TreeGrafter"/>
</dbReference>
<evidence type="ECO:0000313" key="3">
    <source>
        <dbReference type="Proteomes" id="UP000291022"/>
    </source>
</evidence>
<dbReference type="PANTHER" id="PTHR46731:SF1">
    <property type="entry name" value="F-BOX ONLY PROTEIN 15"/>
    <property type="match status" value="1"/>
</dbReference>
<keyword evidence="3" id="KW-1185">Reference proteome</keyword>
<dbReference type="PROSITE" id="PS50181">
    <property type="entry name" value="FBOX"/>
    <property type="match status" value="1"/>
</dbReference>
<evidence type="ECO:0000259" key="1">
    <source>
        <dbReference type="PROSITE" id="PS50181"/>
    </source>
</evidence>
<sequence length="436" mass="49467">ARCAGSTPLRQCAGRGKRCELPSTMSPVSLESIPSEILLKIFSYLDAVTLLCTGCVNRHFYHLANDNFIWIRIYSTAFSPKRSNWKVNSAEKTAVSMNSLSVEDKEPGYWKKEYITKQRASVKAALAQVLKPVNTYTGLPVKTKEALRISGLGWVIILKEKNGREYIMEHIDLSVNDSSVTVMWYGKTWPQLATLSTLDLCGVTPVFMDRSKTPSKNGPRWHSLIAKYNLSNITESTMIGWDRLIRIFCLHPGLLVGLWKVRFESLPVLRPSNFPLTTFWFTPCSFLLLSHLMSARVSLTKGQCLKRSIENGYVKLVVISFKNNTEHLPLIGKVGLSWRTDIFDGCIKSCSIMDVTLLDEYGKPFWCFSSPVCMRSSGPSDGPNFLGQTYYVDYVDSEGRVHVELVWIKETEEYFIVSLVLYLRVAKINHWFGTTY</sequence>
<dbReference type="Pfam" id="PF12937">
    <property type="entry name" value="F-box-like"/>
    <property type="match status" value="1"/>
</dbReference>
<dbReference type="PANTHER" id="PTHR46731">
    <property type="entry name" value="F-BOX ONLY PROTEIN 15"/>
    <property type="match status" value="1"/>
</dbReference>
<reference evidence="3" key="1">
    <citation type="submission" date="2016-06" db="EMBL/GenBank/DDBJ databases">
        <title>De novo assembly and RNA-Seq shows season-dependent expression and editing in black bear kidneys.</title>
        <authorList>
            <person name="Korstanje R."/>
            <person name="Srivastava A."/>
            <person name="Sarsani V.K."/>
            <person name="Sheehan S.M."/>
            <person name="Seger R.L."/>
            <person name="Barter M.E."/>
            <person name="Lindqvist C."/>
            <person name="Brody L.C."/>
            <person name="Mullikin J.C."/>
        </authorList>
    </citation>
    <scope>NUCLEOTIDE SEQUENCE [LARGE SCALE GENOMIC DNA]</scope>
</reference>
<proteinExistence type="predicted"/>
<name>A0A452SRG4_URSAM</name>
<dbReference type="SMART" id="SM00256">
    <property type="entry name" value="FBOX"/>
    <property type="match status" value="1"/>
</dbReference>
<dbReference type="InterPro" id="IPR001810">
    <property type="entry name" value="F-box_dom"/>
</dbReference>
<dbReference type="Proteomes" id="UP000291022">
    <property type="component" value="Unassembled WGS sequence"/>
</dbReference>
<gene>
    <name evidence="2" type="primary">FBXO15</name>
</gene>
<dbReference type="GeneTree" id="ENSGT00390000017498"/>
<protein>
    <submittedName>
        <fullName evidence="2">F-box protein 15</fullName>
    </submittedName>
</protein>
<reference evidence="2" key="3">
    <citation type="submission" date="2025-09" db="UniProtKB">
        <authorList>
            <consortium name="Ensembl"/>
        </authorList>
    </citation>
    <scope>IDENTIFICATION</scope>
</reference>